<evidence type="ECO:0000313" key="2">
    <source>
        <dbReference type="EMBL" id="AWG26312.1"/>
    </source>
</evidence>
<dbReference type="PANTHER" id="PTHR36444">
    <property type="entry name" value="TRANSCRIPTIONAL REGULATOR PROTEIN YOBU-RELATED"/>
    <property type="match status" value="1"/>
</dbReference>
<gene>
    <name evidence="2" type="ORF">FK004_14265</name>
</gene>
<dbReference type="InterPro" id="IPR053182">
    <property type="entry name" value="YobU-like_regulator"/>
</dbReference>
<name>A0A2S1LRM2_9FLAO</name>
<protein>
    <submittedName>
        <fullName evidence="2">AraC family transcriptional regulator</fullName>
    </submittedName>
</protein>
<evidence type="ECO:0000313" key="3">
    <source>
        <dbReference type="Proteomes" id="UP000244677"/>
    </source>
</evidence>
<dbReference type="EMBL" id="CP020919">
    <property type="protein sequence ID" value="AWG26312.1"/>
    <property type="molecule type" value="Genomic_DNA"/>
</dbReference>
<dbReference type="SMART" id="SM00871">
    <property type="entry name" value="AraC_E_bind"/>
    <property type="match status" value="1"/>
</dbReference>
<sequence length="148" mass="16863">MNPETHPEFHIIGIAIHTTNENGESAIAIPALWNQFMTNGLLHKIPNAIDHSIYCLYTEYEKDYTRPYTTLLGCRVSSLDEIPEGMTGKTIPEGTYSLFPVKGELQQGIVYDEWTKIWKSDLPRAYTTDFEIYPEGKPSEMTIYIATL</sequence>
<dbReference type="SUPFAM" id="SSF55136">
    <property type="entry name" value="Probable bacterial effector-binding domain"/>
    <property type="match status" value="1"/>
</dbReference>
<dbReference type="InterPro" id="IPR029441">
    <property type="entry name" value="Cass2"/>
</dbReference>
<evidence type="ECO:0000259" key="1">
    <source>
        <dbReference type="SMART" id="SM00871"/>
    </source>
</evidence>
<dbReference type="Pfam" id="PF14526">
    <property type="entry name" value="Cass2"/>
    <property type="match status" value="1"/>
</dbReference>
<dbReference type="InterPro" id="IPR010499">
    <property type="entry name" value="AraC_E-bd"/>
</dbReference>
<dbReference type="AlphaFoldDB" id="A0A2S1LRM2"/>
<dbReference type="Gene3D" id="3.20.80.10">
    <property type="entry name" value="Regulatory factor, effector binding domain"/>
    <property type="match status" value="1"/>
</dbReference>
<accession>A0A2S1LRM2</accession>
<dbReference type="KEGG" id="fki:FK004_14265"/>
<dbReference type="Proteomes" id="UP000244677">
    <property type="component" value="Chromosome"/>
</dbReference>
<reference evidence="2 3" key="1">
    <citation type="submission" date="2017-04" db="EMBL/GenBank/DDBJ databases">
        <title>Complete genome sequence of Flavobacterium kingsejong AJ004.</title>
        <authorList>
            <person name="Lee P.C."/>
        </authorList>
    </citation>
    <scope>NUCLEOTIDE SEQUENCE [LARGE SCALE GENOMIC DNA]</scope>
    <source>
        <strain evidence="2 3">AJ004</strain>
    </source>
</reference>
<dbReference type="PANTHER" id="PTHR36444:SF2">
    <property type="entry name" value="TRANSCRIPTIONAL REGULATOR PROTEIN YOBU-RELATED"/>
    <property type="match status" value="1"/>
</dbReference>
<feature type="domain" description="AraC effector-binding" evidence="1">
    <location>
        <begin position="1"/>
        <end position="148"/>
    </location>
</feature>
<proteinExistence type="predicted"/>
<keyword evidence="3" id="KW-1185">Reference proteome</keyword>
<organism evidence="2 3">
    <name type="scientific">Flavobacterium kingsejongi</name>
    <dbReference type="NCBI Taxonomy" id="1678728"/>
    <lineage>
        <taxon>Bacteria</taxon>
        <taxon>Pseudomonadati</taxon>
        <taxon>Bacteroidota</taxon>
        <taxon>Flavobacteriia</taxon>
        <taxon>Flavobacteriales</taxon>
        <taxon>Flavobacteriaceae</taxon>
        <taxon>Flavobacterium</taxon>
    </lineage>
</organism>
<dbReference type="OrthoDB" id="9801008at2"/>
<dbReference type="InterPro" id="IPR011256">
    <property type="entry name" value="Reg_factor_effector_dom_sf"/>
</dbReference>
<dbReference type="RefSeq" id="WP_108737838.1">
    <property type="nucleotide sequence ID" value="NZ_CP020919.1"/>
</dbReference>